<dbReference type="EMBL" id="CP081295">
    <property type="protein sequence ID" value="QZD90210.1"/>
    <property type="molecule type" value="Genomic_DNA"/>
</dbReference>
<feature type="signal peptide" evidence="2">
    <location>
        <begin position="1"/>
        <end position="23"/>
    </location>
</feature>
<evidence type="ECO:0000256" key="1">
    <source>
        <dbReference type="SAM" id="MobiDB-lite"/>
    </source>
</evidence>
<accession>A0ABX8ZMI7</accession>
<proteinExistence type="predicted"/>
<reference evidence="3 4" key="1">
    <citation type="submission" date="2021-08" db="EMBL/GenBank/DDBJ databases">
        <title>Comparative Genomics Analysis of the Genus Qipengyuania Reveals Extensive Genetic Diversity and Metabolic Versatility, Including the Description of Fifteen Novel Species.</title>
        <authorList>
            <person name="Liu Y."/>
        </authorList>
    </citation>
    <scope>NUCLEOTIDE SEQUENCE [LARGE SCALE GENOMIC DNA]</scope>
    <source>
        <strain evidence="3 4">1NDH13</strain>
    </source>
</reference>
<feature type="compositionally biased region" description="Basic and acidic residues" evidence="1">
    <location>
        <begin position="278"/>
        <end position="289"/>
    </location>
</feature>
<name>A0ABX8ZMI7_9SPHN</name>
<feature type="chain" id="PRO_5046287346" description="DUF4410 domain-containing protein" evidence="2">
    <location>
        <begin position="24"/>
        <end position="289"/>
    </location>
</feature>
<dbReference type="RefSeq" id="WP_221425684.1">
    <property type="nucleotide sequence ID" value="NZ_CP081295.1"/>
</dbReference>
<keyword evidence="4" id="KW-1185">Reference proteome</keyword>
<sequence length="289" mass="30680">MRIFIGIFAVLSLTLASAQPASAQFGGLERTEVKDGYEIRAGETNILVFRPSVRVGSQTTGGMHEPNAEWTETAKANLITALAEVHGAQGTNLVMVPEQEGEMADLVEEYTALFGTVAGAVLAHKMTYGNRLPTKKDQFDWTLGEEAARLKELGGDYGLFFLTYDSYGSTGRKVLQGLALVLGGGFVPSGTHIGYAGLVDLETGDLVWLNVDTSMGGDPRTVEGAEKRVAQLMEEFPRKAAGEPGAEPTGEVIVLPPPTAEDGTVLPPEDEADTEGATEEHEPGAEDTP</sequence>
<evidence type="ECO:0008006" key="5">
    <source>
        <dbReference type="Google" id="ProtNLM"/>
    </source>
</evidence>
<organism evidence="3 4">
    <name type="scientific">Qipengyuania aurantiaca</name>
    <dbReference type="NCBI Taxonomy" id="2867233"/>
    <lineage>
        <taxon>Bacteria</taxon>
        <taxon>Pseudomonadati</taxon>
        <taxon>Pseudomonadota</taxon>
        <taxon>Alphaproteobacteria</taxon>
        <taxon>Sphingomonadales</taxon>
        <taxon>Erythrobacteraceae</taxon>
        <taxon>Qipengyuania</taxon>
    </lineage>
</organism>
<feature type="compositionally biased region" description="Acidic residues" evidence="1">
    <location>
        <begin position="268"/>
        <end position="277"/>
    </location>
</feature>
<protein>
    <recommendedName>
        <fullName evidence="5">DUF4410 domain-containing protein</fullName>
    </recommendedName>
</protein>
<feature type="region of interest" description="Disordered" evidence="1">
    <location>
        <begin position="237"/>
        <end position="289"/>
    </location>
</feature>
<gene>
    <name evidence="3" type="ORF">K3148_02045</name>
</gene>
<evidence type="ECO:0000313" key="4">
    <source>
        <dbReference type="Proteomes" id="UP000824281"/>
    </source>
</evidence>
<evidence type="ECO:0000256" key="2">
    <source>
        <dbReference type="SAM" id="SignalP"/>
    </source>
</evidence>
<keyword evidence="2" id="KW-0732">Signal</keyword>
<evidence type="ECO:0000313" key="3">
    <source>
        <dbReference type="EMBL" id="QZD90210.1"/>
    </source>
</evidence>
<dbReference type="Proteomes" id="UP000824281">
    <property type="component" value="Chromosome"/>
</dbReference>